<dbReference type="InterPro" id="IPR001680">
    <property type="entry name" value="WD40_rpt"/>
</dbReference>
<proteinExistence type="predicted"/>
<dbReference type="RefSeq" id="XP_006684288.1">
    <property type="nucleotide sequence ID" value="XM_006684225.1"/>
</dbReference>
<dbReference type="STRING" id="590646.G3AXX0"/>
<dbReference type="SMART" id="SM00320">
    <property type="entry name" value="WD40"/>
    <property type="match status" value="5"/>
</dbReference>
<evidence type="ECO:0000313" key="5">
    <source>
        <dbReference type="EMBL" id="EGV65714.1"/>
    </source>
</evidence>
<dbReference type="EMBL" id="GL996512">
    <property type="protein sequence ID" value="EGV65714.1"/>
    <property type="molecule type" value="Genomic_DNA"/>
</dbReference>
<feature type="compositionally biased region" description="Basic residues" evidence="4">
    <location>
        <begin position="340"/>
        <end position="367"/>
    </location>
</feature>
<dbReference type="InterPro" id="IPR039328">
    <property type="entry name" value="WDR89"/>
</dbReference>
<dbReference type="InterPro" id="IPR015943">
    <property type="entry name" value="WD40/YVTN_repeat-like_dom_sf"/>
</dbReference>
<evidence type="ECO:0000313" key="6">
    <source>
        <dbReference type="Proteomes" id="UP000000707"/>
    </source>
</evidence>
<dbReference type="PANTHER" id="PTHR22889">
    <property type="entry name" value="WD REPEAT-CONTAINING PROTEIN 89"/>
    <property type="match status" value="1"/>
</dbReference>
<dbReference type="PROSITE" id="PS50294">
    <property type="entry name" value="WD_REPEATS_REGION"/>
    <property type="match status" value="1"/>
</dbReference>
<feature type="repeat" description="WD" evidence="3">
    <location>
        <begin position="138"/>
        <end position="180"/>
    </location>
</feature>
<keyword evidence="6" id="KW-1185">Reference proteome</keyword>
<dbReference type="PANTHER" id="PTHR22889:SF0">
    <property type="entry name" value="WD REPEAT-CONTAINING PROTEIN 89"/>
    <property type="match status" value="1"/>
</dbReference>
<dbReference type="InterPro" id="IPR036322">
    <property type="entry name" value="WD40_repeat_dom_sf"/>
</dbReference>
<dbReference type="GeneID" id="18250633"/>
<feature type="region of interest" description="Disordered" evidence="4">
    <location>
        <begin position="331"/>
        <end position="367"/>
    </location>
</feature>
<accession>G3AXX0</accession>
<dbReference type="Proteomes" id="UP000000707">
    <property type="component" value="Unassembled WGS sequence"/>
</dbReference>
<dbReference type="Gene3D" id="2.130.10.10">
    <property type="entry name" value="YVTN repeat-like/Quinoprotein amine dehydrogenase"/>
    <property type="match status" value="2"/>
</dbReference>
<keyword evidence="1 3" id="KW-0853">WD repeat</keyword>
<evidence type="ECO:0000256" key="3">
    <source>
        <dbReference type="PROSITE-ProRule" id="PRU00221"/>
    </source>
</evidence>
<sequence length="367" mass="41550">MSAKLVNTWENGPENWVLQLQVIDDHSWVASHSDGTLNLYDAATLRCPVQTINAHESSINCIKLISNGIASCSTDGIKVWDLRTEKLVHQLHNPKNTGFLSLDFHSNMLAGGTELIGTDAEVHVWDLRNPGTPIKSYVDSHHDDVTCVRFHPQYSQYLMSGSTDGYVNVYDLKEQDEDDALHQVINYSSVHSCQFVSKDRIGILSHMETLSFHQLNNTNYEVWEEPVPKDLGDARQVWGCEYVVDVNPQGYVSYGTNSNQELTLRSFSPLSEQFGMETIVFPGAHGDEVVRDLQVFAGGKQALSCGEDGSVKMWDLPWKVELEVPGVEAIELEAPEKKEKKEKHRKKDKKDKKDKKKKKKDVRYKPY</sequence>
<dbReference type="Pfam" id="PF00400">
    <property type="entry name" value="WD40"/>
    <property type="match status" value="3"/>
</dbReference>
<organism evidence="6">
    <name type="scientific">Candida tenuis (strain ATCC 10573 / BCRC 21748 / CBS 615 / JCM 9827 / NBRC 10315 / NRRL Y-1498 / VKM Y-70)</name>
    <name type="common">Yeast</name>
    <name type="synonym">Yamadazyma tenuis</name>
    <dbReference type="NCBI Taxonomy" id="590646"/>
    <lineage>
        <taxon>Eukaryota</taxon>
        <taxon>Fungi</taxon>
        <taxon>Dikarya</taxon>
        <taxon>Ascomycota</taxon>
        <taxon>Saccharomycotina</taxon>
        <taxon>Pichiomycetes</taxon>
        <taxon>Debaryomycetaceae</taxon>
        <taxon>Yamadazyma</taxon>
    </lineage>
</organism>
<dbReference type="eggNOG" id="KOG1188">
    <property type="taxonomic scope" value="Eukaryota"/>
</dbReference>
<dbReference type="AlphaFoldDB" id="G3AXX0"/>
<dbReference type="KEGG" id="cten:18250633"/>
<reference evidence="5 6" key="1">
    <citation type="journal article" date="2011" name="Proc. Natl. Acad. Sci. U.S.A.">
        <title>Comparative genomics of xylose-fermenting fungi for enhanced biofuel production.</title>
        <authorList>
            <person name="Wohlbach D.J."/>
            <person name="Kuo A."/>
            <person name="Sato T.K."/>
            <person name="Potts K.M."/>
            <person name="Salamov A.A."/>
            <person name="LaButti K.M."/>
            <person name="Sun H."/>
            <person name="Clum A."/>
            <person name="Pangilinan J.L."/>
            <person name="Lindquist E.A."/>
            <person name="Lucas S."/>
            <person name="Lapidus A."/>
            <person name="Jin M."/>
            <person name="Gunawan C."/>
            <person name="Balan V."/>
            <person name="Dale B.E."/>
            <person name="Jeffries T.W."/>
            <person name="Zinkel R."/>
            <person name="Barry K.W."/>
            <person name="Grigoriev I.V."/>
            <person name="Gasch A.P."/>
        </authorList>
    </citation>
    <scope>NUCLEOTIDE SEQUENCE [LARGE SCALE GENOMIC DNA]</scope>
    <source>
        <strain evidence="6">ATCC 10573 / BCRC 21748 / CBS 615 / JCM 9827 / NBRC 10315 / NRRL Y-1498 / VKM Y-70</strain>
    </source>
</reference>
<protein>
    <submittedName>
        <fullName evidence="5">WD40 repeat-like protein</fullName>
    </submittedName>
</protein>
<evidence type="ECO:0000256" key="1">
    <source>
        <dbReference type="ARBA" id="ARBA00022574"/>
    </source>
</evidence>
<dbReference type="OrthoDB" id="25131at2759"/>
<dbReference type="PROSITE" id="PS50082">
    <property type="entry name" value="WD_REPEATS_2"/>
    <property type="match status" value="1"/>
</dbReference>
<keyword evidence="2" id="KW-0677">Repeat</keyword>
<dbReference type="HOGENOM" id="CLU_037323_3_1_1"/>
<name>G3AXX0_CANTC</name>
<evidence type="ECO:0000256" key="4">
    <source>
        <dbReference type="SAM" id="MobiDB-lite"/>
    </source>
</evidence>
<evidence type="ECO:0000256" key="2">
    <source>
        <dbReference type="ARBA" id="ARBA00022737"/>
    </source>
</evidence>
<dbReference type="SUPFAM" id="SSF50978">
    <property type="entry name" value="WD40 repeat-like"/>
    <property type="match status" value="1"/>
</dbReference>
<gene>
    <name evidence="5" type="ORF">CANTEDRAFT_96821</name>
</gene>